<evidence type="ECO:0000256" key="4">
    <source>
        <dbReference type="ARBA" id="ARBA00023125"/>
    </source>
</evidence>
<dbReference type="InterPro" id="IPR050613">
    <property type="entry name" value="Sec_Metabolite_Reg"/>
</dbReference>
<dbReference type="Gene3D" id="4.10.240.10">
    <property type="entry name" value="Zn(2)-C6 fungal-type DNA-binding domain"/>
    <property type="match status" value="1"/>
</dbReference>
<evidence type="ECO:0000256" key="1">
    <source>
        <dbReference type="ARBA" id="ARBA00004123"/>
    </source>
</evidence>
<keyword evidence="5" id="KW-0804">Transcription</keyword>
<dbReference type="GO" id="GO:0008270">
    <property type="term" value="F:zinc ion binding"/>
    <property type="evidence" value="ECO:0007669"/>
    <property type="project" value="InterPro"/>
</dbReference>
<dbReference type="Proteomes" id="UP000214365">
    <property type="component" value="Unassembled WGS sequence"/>
</dbReference>
<keyword evidence="4" id="KW-0238">DNA-binding</keyword>
<feature type="region of interest" description="Disordered" evidence="7">
    <location>
        <begin position="87"/>
        <end position="167"/>
    </location>
</feature>
<protein>
    <recommendedName>
        <fullName evidence="8">Xylanolytic transcriptional activator regulatory domain-containing protein</fullName>
    </recommendedName>
</protein>
<gene>
    <name evidence="9" type="ORF">UA08_09190</name>
</gene>
<dbReference type="EMBL" id="LFMY01000020">
    <property type="protein sequence ID" value="OKL55531.1"/>
    <property type="molecule type" value="Genomic_DNA"/>
</dbReference>
<comment type="subcellular location">
    <subcellularLocation>
        <location evidence="1">Nucleus</location>
    </subcellularLocation>
</comment>
<dbReference type="RefSeq" id="XP_020115652.1">
    <property type="nucleotide sequence ID" value="XM_020264249.1"/>
</dbReference>
<keyword evidence="6" id="KW-0539">Nucleus</keyword>
<dbReference type="InterPro" id="IPR036864">
    <property type="entry name" value="Zn2-C6_fun-type_DNA-bd_sf"/>
</dbReference>
<evidence type="ECO:0000256" key="7">
    <source>
        <dbReference type="SAM" id="MobiDB-lite"/>
    </source>
</evidence>
<dbReference type="AlphaFoldDB" id="A0A1Q5Q771"/>
<feature type="region of interest" description="Disordered" evidence="7">
    <location>
        <begin position="669"/>
        <end position="715"/>
    </location>
</feature>
<dbReference type="GO" id="GO:0006351">
    <property type="term" value="P:DNA-templated transcription"/>
    <property type="evidence" value="ECO:0007669"/>
    <property type="project" value="InterPro"/>
</dbReference>
<dbReference type="Pfam" id="PF04082">
    <property type="entry name" value="Fungal_trans"/>
    <property type="match status" value="1"/>
</dbReference>
<feature type="compositionally biased region" description="Basic and acidic residues" evidence="7">
    <location>
        <begin position="689"/>
        <end position="703"/>
    </location>
</feature>
<feature type="domain" description="Xylanolytic transcriptional activator regulatory" evidence="8">
    <location>
        <begin position="369"/>
        <end position="442"/>
    </location>
</feature>
<feature type="compositionally biased region" description="Basic and acidic residues" evidence="7">
    <location>
        <begin position="155"/>
        <end position="167"/>
    </location>
</feature>
<evidence type="ECO:0000256" key="6">
    <source>
        <dbReference type="ARBA" id="ARBA00023242"/>
    </source>
</evidence>
<evidence type="ECO:0000256" key="3">
    <source>
        <dbReference type="ARBA" id="ARBA00023015"/>
    </source>
</evidence>
<keyword evidence="2" id="KW-0479">Metal-binding</keyword>
<reference evidence="9 10" key="1">
    <citation type="submission" date="2015-06" db="EMBL/GenBank/DDBJ databases">
        <title>Talaromyces atroroseus IBT 11181 draft genome.</title>
        <authorList>
            <person name="Rasmussen K.B."/>
            <person name="Rasmussen S."/>
            <person name="Petersen B."/>
            <person name="Sicheritz-Ponten T."/>
            <person name="Mortensen U.H."/>
            <person name="Thrane U."/>
        </authorList>
    </citation>
    <scope>NUCLEOTIDE SEQUENCE [LARGE SCALE GENOMIC DNA]</scope>
    <source>
        <strain evidence="9 10">IBT 11181</strain>
    </source>
</reference>
<dbReference type="PANTHER" id="PTHR31001:SF87">
    <property type="entry name" value="COL-21"/>
    <property type="match status" value="1"/>
</dbReference>
<organism evidence="9 10">
    <name type="scientific">Talaromyces atroroseus</name>
    <dbReference type="NCBI Taxonomy" id="1441469"/>
    <lineage>
        <taxon>Eukaryota</taxon>
        <taxon>Fungi</taxon>
        <taxon>Dikarya</taxon>
        <taxon>Ascomycota</taxon>
        <taxon>Pezizomycotina</taxon>
        <taxon>Eurotiomycetes</taxon>
        <taxon>Eurotiomycetidae</taxon>
        <taxon>Eurotiales</taxon>
        <taxon>Trichocomaceae</taxon>
        <taxon>Talaromyces</taxon>
        <taxon>Talaromyces sect. Trachyspermi</taxon>
    </lineage>
</organism>
<dbReference type="PANTHER" id="PTHR31001">
    <property type="entry name" value="UNCHARACTERIZED TRANSCRIPTIONAL REGULATORY PROTEIN"/>
    <property type="match status" value="1"/>
</dbReference>
<dbReference type="GO" id="GO:0005634">
    <property type="term" value="C:nucleus"/>
    <property type="evidence" value="ECO:0007669"/>
    <property type="project" value="UniProtKB-SubCell"/>
</dbReference>
<evidence type="ECO:0000256" key="2">
    <source>
        <dbReference type="ARBA" id="ARBA00022723"/>
    </source>
</evidence>
<feature type="compositionally biased region" description="Polar residues" evidence="7">
    <location>
        <begin position="705"/>
        <end position="715"/>
    </location>
</feature>
<dbReference type="GO" id="GO:0003677">
    <property type="term" value="F:DNA binding"/>
    <property type="evidence" value="ECO:0007669"/>
    <property type="project" value="UniProtKB-KW"/>
</dbReference>
<accession>A0A1Q5Q771</accession>
<evidence type="ECO:0000256" key="5">
    <source>
        <dbReference type="ARBA" id="ARBA00023163"/>
    </source>
</evidence>
<evidence type="ECO:0000313" key="10">
    <source>
        <dbReference type="Proteomes" id="UP000214365"/>
    </source>
</evidence>
<keyword evidence="3" id="KW-0805">Transcription regulation</keyword>
<dbReference type="GeneID" id="31008946"/>
<dbReference type="InterPro" id="IPR001138">
    <property type="entry name" value="Zn2Cys6_DnaBD"/>
</dbReference>
<name>A0A1Q5Q771_TALAT</name>
<feature type="region of interest" description="Disordered" evidence="7">
    <location>
        <begin position="1"/>
        <end position="22"/>
    </location>
</feature>
<dbReference type="STRING" id="1441469.A0A1Q5Q771"/>
<evidence type="ECO:0000313" key="9">
    <source>
        <dbReference type="EMBL" id="OKL55531.1"/>
    </source>
</evidence>
<dbReference type="CDD" id="cd00067">
    <property type="entry name" value="GAL4"/>
    <property type="match status" value="1"/>
</dbReference>
<dbReference type="OrthoDB" id="6486656at2759"/>
<dbReference type="InterPro" id="IPR007219">
    <property type="entry name" value="XnlR_reg_dom"/>
</dbReference>
<dbReference type="SMART" id="SM00906">
    <property type="entry name" value="Fungal_trans"/>
    <property type="match status" value="1"/>
</dbReference>
<dbReference type="CDD" id="cd12148">
    <property type="entry name" value="fungal_TF_MHR"/>
    <property type="match status" value="1"/>
</dbReference>
<evidence type="ECO:0000259" key="8">
    <source>
        <dbReference type="SMART" id="SM00906"/>
    </source>
</evidence>
<sequence length="783" mass="87861">MAEQHVSLQLPDTPGSRQRPLQMAVRRNRGRTARACLQCHTRKQKQRPGALAYFLTLENFSDAWRQCNGSTPCQNCVSRNVTHLCTPPPPRGPSQLPSTNIADSGRSKRRRQHSLPDPQGRTTPLSAPSRPQPNATVADDQADDGENQPVDESLFEERSEPVSKTQEKSLQIGQLWKSRGAPTFFGSSYFGPQVAAALLDSQAPYVQPGANTSRRSMNARPFRDEAGPFSQLWDLLGLLPRQKSTVDRLVDLFLGNVSWNMDAVHPSSFRREYDRFWSRKAGYDDVTTVDIRWLALLFMVLAIGAYLDCPRSAAPETQRQYEESSLSFFWASRKAIVIAPSFYGESSDLVRAGILVTRYCLFSQRITESWLTVGFAARLAIAQGFHIDGTNWRLPRRVIETRRRLWSHVYLLDRMTALALGRPYSILDAQSLTCVPENVFLDDLADEEAITVTAKPIETSPTPAVLAIFSIGLAKIIGRIQEQTFSIRAATYRQVMQLDAQLVAWRSALPGYLAFENPDLSLDSNCSYLRWHRLYLQTAFHFARITLHRPYIWRSSITDQHAFSRDVCFTSACADLKTRLDHDDNCGPAEHYAWCLGTPQLFNSAIVLGVLAIQEQSRGTRDVDAVVNDLQSYCDKQKHEMWINDFRLAEVKVVEMCIEKLKRSSKAKQPSTYGRIGNLEAGGSGLRTTRGEAHRRNNNHEENPQPATVTSPQQTQIFSTGPEALQPHLHQSLALGWDVDTTMWLHSPQVSGAFTFPGPTDLATWQDMIEIIGGNELGINGVS</sequence>
<proteinExistence type="predicted"/>
<dbReference type="GO" id="GO:0000981">
    <property type="term" value="F:DNA-binding transcription factor activity, RNA polymerase II-specific"/>
    <property type="evidence" value="ECO:0007669"/>
    <property type="project" value="InterPro"/>
</dbReference>
<keyword evidence="10" id="KW-1185">Reference proteome</keyword>
<comment type="caution">
    <text evidence="9">The sequence shown here is derived from an EMBL/GenBank/DDBJ whole genome shotgun (WGS) entry which is preliminary data.</text>
</comment>